<dbReference type="FunFam" id="3.80.10.10:FF:000383">
    <property type="entry name" value="Leucine-rich repeat receptor protein kinase EMS1"/>
    <property type="match status" value="1"/>
</dbReference>
<dbReference type="GO" id="GO:0006952">
    <property type="term" value="P:defense response"/>
    <property type="evidence" value="ECO:0007669"/>
    <property type="project" value="UniProtKB-ARBA"/>
</dbReference>
<name>A0ABC8UGT0_9AQUA</name>
<comment type="subcellular location">
    <subcellularLocation>
        <location evidence="1">Membrane</location>
    </subcellularLocation>
</comment>
<dbReference type="InterPro" id="IPR001611">
    <property type="entry name" value="Leu-rich_rpt"/>
</dbReference>
<keyword evidence="2" id="KW-0433">Leucine-rich repeat</keyword>
<organism evidence="7 8">
    <name type="scientific">Ilex paraguariensis</name>
    <name type="common">yerba mate</name>
    <dbReference type="NCBI Taxonomy" id="185542"/>
    <lineage>
        <taxon>Eukaryota</taxon>
        <taxon>Viridiplantae</taxon>
        <taxon>Streptophyta</taxon>
        <taxon>Embryophyta</taxon>
        <taxon>Tracheophyta</taxon>
        <taxon>Spermatophyta</taxon>
        <taxon>Magnoliopsida</taxon>
        <taxon>eudicotyledons</taxon>
        <taxon>Gunneridae</taxon>
        <taxon>Pentapetalae</taxon>
        <taxon>asterids</taxon>
        <taxon>campanulids</taxon>
        <taxon>Aquifoliales</taxon>
        <taxon>Aquifoliaceae</taxon>
        <taxon>Ilex</taxon>
    </lineage>
</organism>
<evidence type="ECO:0000256" key="6">
    <source>
        <dbReference type="ARBA" id="ARBA00023136"/>
    </source>
</evidence>
<dbReference type="AlphaFoldDB" id="A0ABC8UGT0"/>
<accession>A0ABC8UGT0</accession>
<keyword evidence="6" id="KW-0472">Membrane</keyword>
<dbReference type="InterPro" id="IPR003591">
    <property type="entry name" value="Leu-rich_rpt_typical-subtyp"/>
</dbReference>
<dbReference type="PRINTS" id="PR00019">
    <property type="entry name" value="LEURICHRPT"/>
</dbReference>
<keyword evidence="5" id="KW-1133">Transmembrane helix</keyword>
<keyword evidence="8" id="KW-1185">Reference proteome</keyword>
<evidence type="ECO:0000256" key="1">
    <source>
        <dbReference type="ARBA" id="ARBA00004370"/>
    </source>
</evidence>
<gene>
    <name evidence="7" type="ORF">ILEXP_LOCUS50226</name>
</gene>
<evidence type="ECO:0000256" key="3">
    <source>
        <dbReference type="ARBA" id="ARBA00022692"/>
    </source>
</evidence>
<evidence type="ECO:0000313" key="8">
    <source>
        <dbReference type="Proteomes" id="UP001642360"/>
    </source>
</evidence>
<dbReference type="Gene3D" id="3.80.10.10">
    <property type="entry name" value="Ribonuclease Inhibitor"/>
    <property type="match status" value="3"/>
</dbReference>
<evidence type="ECO:0000256" key="2">
    <source>
        <dbReference type="ARBA" id="ARBA00022614"/>
    </source>
</evidence>
<dbReference type="InterPro" id="IPR051809">
    <property type="entry name" value="Plant_receptor-like_S/T_kinase"/>
</dbReference>
<dbReference type="Pfam" id="PF13855">
    <property type="entry name" value="LRR_8"/>
    <property type="match status" value="1"/>
</dbReference>
<sequence length="459" mass="50960">MLSTIELQSCSFSGLVPNSMANLARLLYLDLSSNMFTGTIPSFRTSRNMTHIDLSRNDLMGPIPFSHFKGLLDLEYIDLRFNSFNGSIPSSLFGLPSLQKLLLANNHFDGLHADFSNASVPHLDTLDLSSNNLRGPIPFSIFELRRLNVLLLSSNNLNGSIQLEMFQRFSDLTVLDLSYNQLSVDANGSNSSFSSFPHIAALKLASCNLQSFPDLKNQSKLFYLDLSDNKIGGKIPNWIWGVGDGALVHLNLSYNLLVGLQEPFVFPSLGILDLHANHIRGKIPTLPQDITYVDYSNNNFNCSIPLDIGNNLTSAYFFSVSNNNLTGNIPESICNARYIQNLQLSNNHFDGLLADFPNASLSQLDTLDLSSNYLSGPIPMSLFELGRLNILSLSSNNLNGSIQLEMFQRLSNLTYLDRSYSRLSIDANGSNFDVPSFPKFSTLQLASCNLQRFPKLKKQ</sequence>
<dbReference type="InterPro" id="IPR032675">
    <property type="entry name" value="LRR_dom_sf"/>
</dbReference>
<dbReference type="Proteomes" id="UP001642360">
    <property type="component" value="Unassembled WGS sequence"/>
</dbReference>
<evidence type="ECO:0000256" key="5">
    <source>
        <dbReference type="ARBA" id="ARBA00022989"/>
    </source>
</evidence>
<dbReference type="SUPFAM" id="SSF52058">
    <property type="entry name" value="L domain-like"/>
    <property type="match status" value="2"/>
</dbReference>
<dbReference type="PANTHER" id="PTHR27008:SF499">
    <property type="entry name" value="OS06G0581500 PROTEIN"/>
    <property type="match status" value="1"/>
</dbReference>
<reference evidence="7 8" key="1">
    <citation type="submission" date="2024-02" db="EMBL/GenBank/DDBJ databases">
        <authorList>
            <person name="Vignale AGUSTIN F."/>
            <person name="Sosa J E."/>
            <person name="Modenutti C."/>
        </authorList>
    </citation>
    <scope>NUCLEOTIDE SEQUENCE [LARGE SCALE GENOMIC DNA]</scope>
</reference>
<dbReference type="SMART" id="SM00369">
    <property type="entry name" value="LRR_TYP"/>
    <property type="match status" value="4"/>
</dbReference>
<protein>
    <recommendedName>
        <fullName evidence="9">Chaoptin</fullName>
    </recommendedName>
</protein>
<dbReference type="Pfam" id="PF00560">
    <property type="entry name" value="LRR_1"/>
    <property type="match status" value="5"/>
</dbReference>
<evidence type="ECO:0008006" key="9">
    <source>
        <dbReference type="Google" id="ProtNLM"/>
    </source>
</evidence>
<evidence type="ECO:0000313" key="7">
    <source>
        <dbReference type="EMBL" id="CAK9180246.1"/>
    </source>
</evidence>
<dbReference type="GO" id="GO:0016020">
    <property type="term" value="C:membrane"/>
    <property type="evidence" value="ECO:0007669"/>
    <property type="project" value="UniProtKB-SubCell"/>
</dbReference>
<keyword evidence="4" id="KW-0677">Repeat</keyword>
<dbReference type="EMBL" id="CAUOFW020007695">
    <property type="protein sequence ID" value="CAK9180246.1"/>
    <property type="molecule type" value="Genomic_DNA"/>
</dbReference>
<keyword evidence="3" id="KW-0812">Transmembrane</keyword>
<comment type="caution">
    <text evidence="7">The sequence shown here is derived from an EMBL/GenBank/DDBJ whole genome shotgun (WGS) entry which is preliminary data.</text>
</comment>
<evidence type="ECO:0000256" key="4">
    <source>
        <dbReference type="ARBA" id="ARBA00022737"/>
    </source>
</evidence>
<dbReference type="GO" id="GO:0051707">
    <property type="term" value="P:response to other organism"/>
    <property type="evidence" value="ECO:0007669"/>
    <property type="project" value="UniProtKB-ARBA"/>
</dbReference>
<dbReference type="PANTHER" id="PTHR27008">
    <property type="entry name" value="OS04G0122200 PROTEIN"/>
    <property type="match status" value="1"/>
</dbReference>
<proteinExistence type="predicted"/>